<dbReference type="CDD" id="cd14014">
    <property type="entry name" value="STKc_PknB_like"/>
    <property type="match status" value="1"/>
</dbReference>
<reference evidence="7 8" key="1">
    <citation type="submission" date="2014-04" db="EMBL/GenBank/DDBJ databases">
        <title>Genome assembly of Hyalangium minutum DSM 14724.</title>
        <authorList>
            <person name="Sharma G."/>
            <person name="Subramanian S."/>
        </authorList>
    </citation>
    <scope>NUCLEOTIDE SEQUENCE [LARGE SCALE GENOMIC DNA]</scope>
    <source>
        <strain evidence="7 8">DSM 14724</strain>
    </source>
</reference>
<dbReference type="Gene3D" id="1.10.510.10">
    <property type="entry name" value="Transferase(Phosphotransferase) domain 1"/>
    <property type="match status" value="1"/>
</dbReference>
<evidence type="ECO:0000313" key="8">
    <source>
        <dbReference type="Proteomes" id="UP000028725"/>
    </source>
</evidence>
<evidence type="ECO:0000256" key="1">
    <source>
        <dbReference type="ARBA" id="ARBA00022679"/>
    </source>
</evidence>
<feature type="compositionally biased region" description="Low complexity" evidence="5">
    <location>
        <begin position="458"/>
        <end position="467"/>
    </location>
</feature>
<keyword evidence="3" id="KW-0418">Kinase</keyword>
<dbReference type="SMART" id="SM00220">
    <property type="entry name" value="S_TKc"/>
    <property type="match status" value="1"/>
</dbReference>
<evidence type="ECO:0000256" key="4">
    <source>
        <dbReference type="ARBA" id="ARBA00022840"/>
    </source>
</evidence>
<dbReference type="STRING" id="394096.DB31_1661"/>
<dbReference type="PROSITE" id="PS50011">
    <property type="entry name" value="PROTEIN_KINASE_DOM"/>
    <property type="match status" value="1"/>
</dbReference>
<accession>A0A085WAD0</accession>
<comment type="caution">
    <text evidence="7">The sequence shown here is derived from an EMBL/GenBank/DDBJ whole genome shotgun (WGS) entry which is preliminary data.</text>
</comment>
<dbReference type="PATRIC" id="fig|394096.3.peg.5998"/>
<dbReference type="SUPFAM" id="SSF56112">
    <property type="entry name" value="Protein kinase-like (PK-like)"/>
    <property type="match status" value="1"/>
</dbReference>
<evidence type="ECO:0000313" key="7">
    <source>
        <dbReference type="EMBL" id="KFE64643.1"/>
    </source>
</evidence>
<dbReference type="GO" id="GO:0004674">
    <property type="term" value="F:protein serine/threonine kinase activity"/>
    <property type="evidence" value="ECO:0007669"/>
    <property type="project" value="TreeGrafter"/>
</dbReference>
<keyword evidence="1" id="KW-0808">Transferase</keyword>
<proteinExistence type="predicted"/>
<dbReference type="InterPro" id="IPR000719">
    <property type="entry name" value="Prot_kinase_dom"/>
</dbReference>
<feature type="region of interest" description="Disordered" evidence="5">
    <location>
        <begin position="284"/>
        <end position="315"/>
    </location>
</feature>
<dbReference type="InterPro" id="IPR008271">
    <property type="entry name" value="Ser/Thr_kinase_AS"/>
</dbReference>
<dbReference type="Pfam" id="PF00069">
    <property type="entry name" value="Pkinase"/>
    <property type="match status" value="1"/>
</dbReference>
<protein>
    <recommendedName>
        <fullName evidence="6">Protein kinase domain-containing protein</fullName>
    </recommendedName>
</protein>
<organism evidence="7 8">
    <name type="scientific">Hyalangium minutum</name>
    <dbReference type="NCBI Taxonomy" id="394096"/>
    <lineage>
        <taxon>Bacteria</taxon>
        <taxon>Pseudomonadati</taxon>
        <taxon>Myxococcota</taxon>
        <taxon>Myxococcia</taxon>
        <taxon>Myxococcales</taxon>
        <taxon>Cystobacterineae</taxon>
        <taxon>Archangiaceae</taxon>
        <taxon>Hyalangium</taxon>
    </lineage>
</organism>
<dbReference type="PANTHER" id="PTHR43289">
    <property type="entry name" value="MITOGEN-ACTIVATED PROTEIN KINASE KINASE KINASE 20-RELATED"/>
    <property type="match status" value="1"/>
</dbReference>
<dbReference type="AlphaFoldDB" id="A0A085WAD0"/>
<dbReference type="GO" id="GO:0005524">
    <property type="term" value="F:ATP binding"/>
    <property type="evidence" value="ECO:0007669"/>
    <property type="project" value="UniProtKB-KW"/>
</dbReference>
<feature type="compositionally biased region" description="Low complexity" evidence="5">
    <location>
        <begin position="295"/>
        <end position="307"/>
    </location>
</feature>
<gene>
    <name evidence="7" type="ORF">DB31_1661</name>
</gene>
<dbReference type="Gene3D" id="3.30.200.20">
    <property type="entry name" value="Phosphorylase Kinase, domain 1"/>
    <property type="match status" value="1"/>
</dbReference>
<keyword evidence="2" id="KW-0547">Nucleotide-binding</keyword>
<dbReference type="PROSITE" id="PS00108">
    <property type="entry name" value="PROTEIN_KINASE_ST"/>
    <property type="match status" value="1"/>
</dbReference>
<evidence type="ECO:0000256" key="3">
    <source>
        <dbReference type="ARBA" id="ARBA00022777"/>
    </source>
</evidence>
<dbReference type="InterPro" id="IPR011009">
    <property type="entry name" value="Kinase-like_dom_sf"/>
</dbReference>
<dbReference type="EMBL" id="JMCB01000013">
    <property type="protein sequence ID" value="KFE64643.1"/>
    <property type="molecule type" value="Genomic_DNA"/>
</dbReference>
<keyword evidence="8" id="KW-1185">Reference proteome</keyword>
<feature type="domain" description="Protein kinase" evidence="6">
    <location>
        <begin position="4"/>
        <end position="278"/>
    </location>
</feature>
<feature type="region of interest" description="Disordered" evidence="5">
    <location>
        <begin position="437"/>
        <end position="467"/>
    </location>
</feature>
<keyword evidence="4" id="KW-0067">ATP-binding</keyword>
<evidence type="ECO:0000256" key="5">
    <source>
        <dbReference type="SAM" id="MobiDB-lite"/>
    </source>
</evidence>
<name>A0A085WAD0_9BACT</name>
<dbReference type="PANTHER" id="PTHR43289:SF6">
    <property type="entry name" value="SERINE_THREONINE-PROTEIN KINASE NEKL-3"/>
    <property type="match status" value="1"/>
</dbReference>
<sequence length="631" mass="68648">MNGFRLVRYLDQGGYGCVWVAENIHCPGQYCALKFCLHSPEEDPTADARALREVQLLLQAAHPNVRGVLGHGRWPNAKTGIVYIILEWVEGATLLEWARQANPSFRQVVHLAQKLARALQEAHERQVMHRDVKPDNVLVRAVDGEPFLSDFGMGQTERSTPLTWGGAPPGTRSYLSPEALAFSPRWGKRTYRFRPADDWYALGVTLYQLLTEVLPFPDEGMGRESVRGMALRQPVPPHLLNPRVPLPLSRVVMRMLSSRLQGRYRDGRALCEALERGLSGAGVWDTPVYEPHPPQQQGQTPTQEPTPGDGPPAQDEEVAWNHAVKPQHALEEQRRAVVLSRRDALLPRQARAWGRVARWSRRTLALVAVAMMAWVAWRSAGALFPGAGSTPEQAPRSALAAREAPFLSPADEPAPEFVAVFPSQPSLTPVTARAEKTLKDDSPMETPKSSLPSPPAATSPRPRGAGGARKAALCAAGVIATGCSGIPLRPSAQECPPAAIQNMRARRIGVKRGMQIKLDVTGPEGEVQLKAGQKVVSESRDNTGFIGPGGVPEDGTLLYGKVVAGGEGLFFVRYEEALFPGESEKVPICAHAADAGTNWYALTAEPGSTNEIFTTLNNSTAIFLLQFPGEP</sequence>
<evidence type="ECO:0000256" key="2">
    <source>
        <dbReference type="ARBA" id="ARBA00022741"/>
    </source>
</evidence>
<evidence type="ECO:0000259" key="6">
    <source>
        <dbReference type="PROSITE" id="PS50011"/>
    </source>
</evidence>
<dbReference type="Proteomes" id="UP000028725">
    <property type="component" value="Unassembled WGS sequence"/>
</dbReference>